<protein>
    <recommendedName>
        <fullName evidence="7">Enoyl reductase (ER) domain-containing protein</fullName>
    </recommendedName>
</protein>
<evidence type="ECO:0000313" key="8">
    <source>
        <dbReference type="EMBL" id="RFU27370.1"/>
    </source>
</evidence>
<keyword evidence="4 6" id="KW-0862">Zinc</keyword>
<dbReference type="Gene3D" id="3.90.180.10">
    <property type="entry name" value="Medium-chain alcohol dehydrogenases, catalytic domain"/>
    <property type="match status" value="1"/>
</dbReference>
<feature type="non-terminal residue" evidence="8">
    <location>
        <position position="550"/>
    </location>
</feature>
<name>A0A3E2H1V0_SCYLI</name>
<evidence type="ECO:0000256" key="5">
    <source>
        <dbReference type="ARBA" id="ARBA00023002"/>
    </source>
</evidence>
<evidence type="ECO:0000256" key="1">
    <source>
        <dbReference type="ARBA" id="ARBA00001947"/>
    </source>
</evidence>
<dbReference type="AlphaFoldDB" id="A0A3E2H1V0"/>
<keyword evidence="5" id="KW-0560">Oxidoreductase</keyword>
<evidence type="ECO:0000259" key="7">
    <source>
        <dbReference type="SMART" id="SM00829"/>
    </source>
</evidence>
<evidence type="ECO:0000313" key="9">
    <source>
        <dbReference type="Proteomes" id="UP000258309"/>
    </source>
</evidence>
<accession>A0A3E2H1V0</accession>
<evidence type="ECO:0000256" key="6">
    <source>
        <dbReference type="RuleBase" id="RU361277"/>
    </source>
</evidence>
<feature type="non-terminal residue" evidence="8">
    <location>
        <position position="1"/>
    </location>
</feature>
<keyword evidence="3 6" id="KW-0479">Metal-binding</keyword>
<dbReference type="InterPro" id="IPR036291">
    <property type="entry name" value="NAD(P)-bd_dom_sf"/>
</dbReference>
<feature type="domain" description="Enoyl reductase (ER)" evidence="7">
    <location>
        <begin position="244"/>
        <end position="544"/>
    </location>
</feature>
<dbReference type="InterPro" id="IPR020843">
    <property type="entry name" value="ER"/>
</dbReference>
<dbReference type="EMBL" id="NCSJ02000210">
    <property type="protein sequence ID" value="RFU27370.1"/>
    <property type="molecule type" value="Genomic_DNA"/>
</dbReference>
<dbReference type="SUPFAM" id="SSF51735">
    <property type="entry name" value="NAD(P)-binding Rossmann-fold domains"/>
    <property type="match status" value="1"/>
</dbReference>
<dbReference type="Proteomes" id="UP000258309">
    <property type="component" value="Unassembled WGS sequence"/>
</dbReference>
<dbReference type="PANTHER" id="PTHR42813">
    <property type="entry name" value="ZINC-TYPE ALCOHOL DEHYDROGENASE-LIKE"/>
    <property type="match status" value="1"/>
</dbReference>
<evidence type="ECO:0000256" key="2">
    <source>
        <dbReference type="ARBA" id="ARBA00008072"/>
    </source>
</evidence>
<dbReference type="OrthoDB" id="442947at2759"/>
<dbReference type="InterPro" id="IPR013149">
    <property type="entry name" value="ADH-like_C"/>
</dbReference>
<comment type="similarity">
    <text evidence="2 6">Belongs to the zinc-containing alcohol dehydrogenase family.</text>
</comment>
<comment type="cofactor">
    <cofactor evidence="1 6">
        <name>Zn(2+)</name>
        <dbReference type="ChEBI" id="CHEBI:29105"/>
    </cofactor>
</comment>
<dbReference type="PANTHER" id="PTHR42813:SF4">
    <property type="entry name" value="NADP-DEPENDENT ISOPROPANOL DEHYDROGENASE"/>
    <property type="match status" value="1"/>
</dbReference>
<proteinExistence type="inferred from homology"/>
<evidence type="ECO:0000256" key="4">
    <source>
        <dbReference type="ARBA" id="ARBA00022833"/>
    </source>
</evidence>
<dbReference type="GO" id="GO:0016491">
    <property type="term" value="F:oxidoreductase activity"/>
    <property type="evidence" value="ECO:0007669"/>
    <property type="project" value="UniProtKB-KW"/>
</dbReference>
<dbReference type="InterPro" id="IPR013154">
    <property type="entry name" value="ADH-like_N"/>
</dbReference>
<dbReference type="Gene3D" id="3.40.50.720">
    <property type="entry name" value="NAD(P)-binding Rossmann-like Domain"/>
    <property type="match status" value="1"/>
</dbReference>
<gene>
    <name evidence="8" type="ORF">B7463_g8970</name>
</gene>
<organism evidence="8 9">
    <name type="scientific">Scytalidium lignicola</name>
    <name type="common">Hyphomycete</name>
    <dbReference type="NCBI Taxonomy" id="5539"/>
    <lineage>
        <taxon>Eukaryota</taxon>
        <taxon>Fungi</taxon>
        <taxon>Dikarya</taxon>
        <taxon>Ascomycota</taxon>
        <taxon>Pezizomycotina</taxon>
        <taxon>Leotiomycetes</taxon>
        <taxon>Leotiomycetes incertae sedis</taxon>
        <taxon>Scytalidium</taxon>
    </lineage>
</organism>
<dbReference type="InterPro" id="IPR002328">
    <property type="entry name" value="ADH_Zn_CS"/>
</dbReference>
<dbReference type="OMA" id="VNAVTPC"/>
<keyword evidence="9" id="KW-1185">Reference proteome</keyword>
<reference evidence="8 9" key="1">
    <citation type="submission" date="2018-05" db="EMBL/GenBank/DDBJ databases">
        <title>Draft genome sequence of Scytalidium lignicola DSM 105466, a ubiquitous saprotrophic fungus.</title>
        <authorList>
            <person name="Buettner E."/>
            <person name="Gebauer A.M."/>
            <person name="Hofrichter M."/>
            <person name="Liers C."/>
            <person name="Kellner H."/>
        </authorList>
    </citation>
    <scope>NUCLEOTIDE SEQUENCE [LARGE SCALE GENOMIC DNA]</scope>
    <source>
        <strain evidence="8 9">DSM 105466</strain>
    </source>
</reference>
<dbReference type="PROSITE" id="PS00059">
    <property type="entry name" value="ADH_ZINC"/>
    <property type="match status" value="1"/>
</dbReference>
<evidence type="ECO:0000256" key="3">
    <source>
        <dbReference type="ARBA" id="ARBA00022723"/>
    </source>
</evidence>
<dbReference type="Pfam" id="PF00107">
    <property type="entry name" value="ADH_zinc_N"/>
    <property type="match status" value="1"/>
</dbReference>
<comment type="caution">
    <text evidence="8">The sequence shown here is derived from an EMBL/GenBank/DDBJ whole genome shotgun (WGS) entry which is preliminary data.</text>
</comment>
<sequence>MTNRKKIVTITKAAKRLSCSVVLKTGGPPGIMIAEGEGEEALDWMEVVRKLRYKDYQLMKKEVVDRPRLSVPRGSTIELASMKELGVVLARDEELYRWWREPDRAAFHSAHYQDVERVSVIYIVSSTKSITGTGASPKIYLVPYVLNRGLQLAVRWAFTPQAVPIRQSAADPHTVDAEKQEVDKDRAMTSVQPHSSIGRAAFYSTMKALVYTGKNEVKILDRPRPQVLNPTDATVKLSKTTICGTDLHIRLGDVATCEPGRILGHEGVGIVDEVGPNVSNFKKGDRVLISCITACSKCEYCKRGMPSHCTTGGWILGNTIDGTQAEYVRIPYADTSLYPIPEKADEDALVMLSDIFPTGLECGVLNGKVQPGGTVAIVGSGPVGLAALITAQLYSPSFIIMIDTDGNRLEKAKAFGAKYTINPKEGNTTELVKSLTDGKGCDTVIEAVGVPATFETCQELVAPGGTIANLGVHGTKVDLHLENLWDRNISITTRLVDAVTTPMLLKLALAGKIDASKLITHRFNFKDMEEAYGTFGAASKHNALKVLVDV</sequence>
<dbReference type="CDD" id="cd08286">
    <property type="entry name" value="FDH_like_ADH2"/>
    <property type="match status" value="1"/>
</dbReference>
<dbReference type="InterPro" id="IPR011032">
    <property type="entry name" value="GroES-like_sf"/>
</dbReference>
<dbReference type="SUPFAM" id="SSF50129">
    <property type="entry name" value="GroES-like"/>
    <property type="match status" value="1"/>
</dbReference>
<dbReference type="GO" id="GO:0008270">
    <property type="term" value="F:zinc ion binding"/>
    <property type="evidence" value="ECO:0007669"/>
    <property type="project" value="InterPro"/>
</dbReference>
<dbReference type="STRING" id="5539.A0A3E2H1V0"/>
<dbReference type="Pfam" id="PF08240">
    <property type="entry name" value="ADH_N"/>
    <property type="match status" value="1"/>
</dbReference>
<dbReference type="SMART" id="SM00829">
    <property type="entry name" value="PKS_ER"/>
    <property type="match status" value="1"/>
</dbReference>